<protein>
    <submittedName>
        <fullName evidence="1">Uncharacterized protein</fullName>
    </submittedName>
</protein>
<reference evidence="1" key="1">
    <citation type="journal article" date="2015" name="Nature">
        <title>Complex archaea that bridge the gap between prokaryotes and eukaryotes.</title>
        <authorList>
            <person name="Spang A."/>
            <person name="Saw J.H."/>
            <person name="Jorgensen S.L."/>
            <person name="Zaremba-Niedzwiedzka K."/>
            <person name="Martijn J."/>
            <person name="Lind A.E."/>
            <person name="van Eijk R."/>
            <person name="Schleper C."/>
            <person name="Guy L."/>
            <person name="Ettema T.J."/>
        </authorList>
    </citation>
    <scope>NUCLEOTIDE SEQUENCE</scope>
</reference>
<name>A0A0F8YF68_9ZZZZ</name>
<feature type="non-terminal residue" evidence="1">
    <location>
        <position position="1"/>
    </location>
</feature>
<sequence>LEFKLCEAKNKNNDCEEFELKFWRRVLLDFTETE</sequence>
<evidence type="ECO:0000313" key="1">
    <source>
        <dbReference type="EMBL" id="KKK80088.1"/>
    </source>
</evidence>
<comment type="caution">
    <text evidence="1">The sequence shown here is derived from an EMBL/GenBank/DDBJ whole genome shotgun (WGS) entry which is preliminary data.</text>
</comment>
<gene>
    <name evidence="1" type="ORF">LCGC14_2826970</name>
</gene>
<proteinExistence type="predicted"/>
<dbReference type="AlphaFoldDB" id="A0A0F8YF68"/>
<accession>A0A0F8YF68</accession>
<organism evidence="1">
    <name type="scientific">marine sediment metagenome</name>
    <dbReference type="NCBI Taxonomy" id="412755"/>
    <lineage>
        <taxon>unclassified sequences</taxon>
        <taxon>metagenomes</taxon>
        <taxon>ecological metagenomes</taxon>
    </lineage>
</organism>
<dbReference type="EMBL" id="LAZR01053738">
    <property type="protein sequence ID" value="KKK80088.1"/>
    <property type="molecule type" value="Genomic_DNA"/>
</dbReference>